<keyword evidence="6 11" id="KW-0375">Hydrogen ion transport</keyword>
<dbReference type="EMBL" id="CP099490">
    <property type="protein sequence ID" value="USQ75701.1"/>
    <property type="molecule type" value="Genomic_DNA"/>
</dbReference>
<dbReference type="PANTHER" id="PTHR11410">
    <property type="entry name" value="ATP SYNTHASE SUBUNIT A"/>
    <property type="match status" value="1"/>
</dbReference>
<dbReference type="InterPro" id="IPR045083">
    <property type="entry name" value="ATP_synth_F0_asu_bact/mt"/>
</dbReference>
<comment type="function">
    <text evidence="11 12">Key component of the proton channel; it plays a direct role in the translocation of protons across the membrane.</text>
</comment>
<dbReference type="InterPro" id="IPR000568">
    <property type="entry name" value="ATP_synth_F0_asu"/>
</dbReference>
<dbReference type="InterPro" id="IPR035908">
    <property type="entry name" value="F0_ATP_A_sf"/>
</dbReference>
<dbReference type="PROSITE" id="PS00449">
    <property type="entry name" value="ATPASE_A"/>
    <property type="match status" value="1"/>
</dbReference>
<accession>A0ABY4YG08</accession>
<evidence type="ECO:0000256" key="1">
    <source>
        <dbReference type="ARBA" id="ARBA00004141"/>
    </source>
</evidence>
<evidence type="ECO:0000256" key="4">
    <source>
        <dbReference type="ARBA" id="ARBA00022547"/>
    </source>
</evidence>
<keyword evidence="5 11" id="KW-0812">Transmembrane</keyword>
<sequence>MSPTAAVLLPMAEGESHFPPDPSLFWQPLVKFGTVDLFGSEMTLAITRPMVVMAITVGLLSWWLIATTRHAAVVPSKGQAGTEAVYNFVRNGVARDMIGSRDFLPFVPFLFTMFVLILFNNWMGIIPPVQMPTMGRIGFPIALTLLVYLVYHWIGVKKHGLTGYFKFMIPAGLPGWIKPAILLLEMLTFFITRPLTLALRLFGNMFAGHLLLVVFIVGGWELFQQGGLLSVVSLPAFVMAFAMTVFEALVQFLQAYVFVLLAASYIGGALVDEH</sequence>
<evidence type="ECO:0000256" key="3">
    <source>
        <dbReference type="ARBA" id="ARBA00022448"/>
    </source>
</evidence>
<dbReference type="SUPFAM" id="SSF81336">
    <property type="entry name" value="F1F0 ATP synthase subunit A"/>
    <property type="match status" value="1"/>
</dbReference>
<dbReference type="Proteomes" id="UP001056535">
    <property type="component" value="Chromosome"/>
</dbReference>
<keyword evidence="8 11" id="KW-0406">Ion transport</keyword>
<comment type="subcellular location">
    <subcellularLocation>
        <location evidence="11 12">Cell membrane</location>
        <topology evidence="11 12">Multi-pass membrane protein</topology>
    </subcellularLocation>
    <subcellularLocation>
        <location evidence="1">Membrane</location>
        <topology evidence="1">Multi-pass membrane protein</topology>
    </subcellularLocation>
</comment>
<feature type="transmembrane region" description="Helical" evidence="11">
    <location>
        <begin position="252"/>
        <end position="271"/>
    </location>
</feature>
<protein>
    <recommendedName>
        <fullName evidence="11 12">ATP synthase subunit a</fullName>
    </recommendedName>
    <alternativeName>
        <fullName evidence="11">ATP synthase F0 sector subunit a</fullName>
    </alternativeName>
    <alternativeName>
        <fullName evidence="11">F-ATPase subunit 6</fullName>
    </alternativeName>
</protein>
<dbReference type="Pfam" id="PF00119">
    <property type="entry name" value="ATP-synt_A"/>
    <property type="match status" value="1"/>
</dbReference>
<keyword evidence="10 11" id="KW-0066">ATP synthesis</keyword>
<evidence type="ECO:0000313" key="14">
    <source>
        <dbReference type="Proteomes" id="UP001056535"/>
    </source>
</evidence>
<dbReference type="PRINTS" id="PR00123">
    <property type="entry name" value="ATPASEA"/>
</dbReference>
<keyword evidence="11" id="KW-1003">Cell membrane</keyword>
<gene>
    <name evidence="11 13" type="primary">atpB</name>
    <name evidence="13" type="ORF">NF557_13940</name>
</gene>
<evidence type="ECO:0000256" key="7">
    <source>
        <dbReference type="ARBA" id="ARBA00022989"/>
    </source>
</evidence>
<dbReference type="CDD" id="cd00310">
    <property type="entry name" value="ATP-synt_Fo_a_6"/>
    <property type="match status" value="1"/>
</dbReference>
<evidence type="ECO:0000313" key="13">
    <source>
        <dbReference type="EMBL" id="USQ75701.1"/>
    </source>
</evidence>
<comment type="similarity">
    <text evidence="2 11 12">Belongs to the ATPase A chain family.</text>
</comment>
<proteinExistence type="inferred from homology"/>
<feature type="transmembrane region" description="Helical" evidence="11">
    <location>
        <begin position="103"/>
        <end position="125"/>
    </location>
</feature>
<dbReference type="HAMAP" id="MF_01393">
    <property type="entry name" value="ATP_synth_a_bact"/>
    <property type="match status" value="1"/>
</dbReference>
<dbReference type="InterPro" id="IPR023011">
    <property type="entry name" value="ATP_synth_F0_asu_AS"/>
</dbReference>
<evidence type="ECO:0000256" key="10">
    <source>
        <dbReference type="ARBA" id="ARBA00023310"/>
    </source>
</evidence>
<evidence type="ECO:0000256" key="6">
    <source>
        <dbReference type="ARBA" id="ARBA00022781"/>
    </source>
</evidence>
<keyword evidence="7 11" id="KW-1133">Transmembrane helix</keyword>
<feature type="transmembrane region" description="Helical" evidence="11">
    <location>
        <begin position="227"/>
        <end position="246"/>
    </location>
</feature>
<evidence type="ECO:0000256" key="11">
    <source>
        <dbReference type="HAMAP-Rule" id="MF_01393"/>
    </source>
</evidence>
<keyword evidence="9 11" id="KW-0472">Membrane</keyword>
<evidence type="ECO:0000256" key="5">
    <source>
        <dbReference type="ARBA" id="ARBA00022692"/>
    </source>
</evidence>
<dbReference type="RefSeq" id="WP_252620133.1">
    <property type="nucleotide sequence ID" value="NZ_CP099490.1"/>
</dbReference>
<dbReference type="NCBIfam" id="TIGR01131">
    <property type="entry name" value="ATP_synt_6_or_A"/>
    <property type="match status" value="1"/>
</dbReference>
<evidence type="ECO:0000256" key="12">
    <source>
        <dbReference type="RuleBase" id="RU000483"/>
    </source>
</evidence>
<reference evidence="13" key="1">
    <citation type="submission" date="2022-06" db="EMBL/GenBank/DDBJ databases">
        <title>Ornithinimicrobium JY.X270.</title>
        <authorList>
            <person name="Huang Y."/>
        </authorList>
    </citation>
    <scope>NUCLEOTIDE SEQUENCE</scope>
    <source>
        <strain evidence="13">JY.X270</strain>
    </source>
</reference>
<feature type="transmembrane region" description="Helical" evidence="11">
    <location>
        <begin position="137"/>
        <end position="155"/>
    </location>
</feature>
<dbReference type="Gene3D" id="1.20.120.220">
    <property type="entry name" value="ATP synthase, F0 complex, subunit A"/>
    <property type="match status" value="1"/>
</dbReference>
<feature type="transmembrane region" description="Helical" evidence="11">
    <location>
        <begin position="167"/>
        <end position="191"/>
    </location>
</feature>
<feature type="transmembrane region" description="Helical" evidence="11">
    <location>
        <begin position="197"/>
        <end position="220"/>
    </location>
</feature>
<organism evidence="13 14">
    <name type="scientific">Ornithinimicrobium cryptoxanthini</name>
    <dbReference type="NCBI Taxonomy" id="2934161"/>
    <lineage>
        <taxon>Bacteria</taxon>
        <taxon>Bacillati</taxon>
        <taxon>Actinomycetota</taxon>
        <taxon>Actinomycetes</taxon>
        <taxon>Micrococcales</taxon>
        <taxon>Ornithinimicrobiaceae</taxon>
        <taxon>Ornithinimicrobium</taxon>
    </lineage>
</organism>
<keyword evidence="4 11" id="KW-0138">CF(0)</keyword>
<evidence type="ECO:0000256" key="8">
    <source>
        <dbReference type="ARBA" id="ARBA00023065"/>
    </source>
</evidence>
<evidence type="ECO:0000256" key="9">
    <source>
        <dbReference type="ARBA" id="ARBA00023136"/>
    </source>
</evidence>
<dbReference type="PANTHER" id="PTHR11410:SF0">
    <property type="entry name" value="ATP SYNTHASE SUBUNIT A"/>
    <property type="match status" value="1"/>
</dbReference>
<keyword evidence="14" id="KW-1185">Reference proteome</keyword>
<feature type="transmembrane region" description="Helical" evidence="11">
    <location>
        <begin position="46"/>
        <end position="65"/>
    </location>
</feature>
<name>A0ABY4YG08_9MICO</name>
<keyword evidence="3 11" id="KW-0813">Transport</keyword>
<evidence type="ECO:0000256" key="2">
    <source>
        <dbReference type="ARBA" id="ARBA00006810"/>
    </source>
</evidence>